<accession>A0AAW0TFH3</accession>
<name>A0AAW0TFH3_SCYPA</name>
<dbReference type="AlphaFoldDB" id="A0AAW0TFH3"/>
<dbReference type="Proteomes" id="UP001487740">
    <property type="component" value="Unassembled WGS sequence"/>
</dbReference>
<proteinExistence type="predicted"/>
<gene>
    <name evidence="2" type="ORF">O3P69_010568</name>
</gene>
<keyword evidence="3" id="KW-1185">Reference proteome</keyword>
<reference evidence="2 3" key="1">
    <citation type="submission" date="2023-03" db="EMBL/GenBank/DDBJ databases">
        <title>High-quality genome of Scylla paramamosain provides insights in environmental adaptation.</title>
        <authorList>
            <person name="Zhang L."/>
        </authorList>
    </citation>
    <scope>NUCLEOTIDE SEQUENCE [LARGE SCALE GENOMIC DNA]</scope>
    <source>
        <strain evidence="2">LZ_2023a</strain>
        <tissue evidence="2">Muscle</tissue>
    </source>
</reference>
<evidence type="ECO:0000313" key="2">
    <source>
        <dbReference type="EMBL" id="KAK8385878.1"/>
    </source>
</evidence>
<comment type="caution">
    <text evidence="2">The sequence shown here is derived from an EMBL/GenBank/DDBJ whole genome shotgun (WGS) entry which is preliminary data.</text>
</comment>
<feature type="region of interest" description="Disordered" evidence="1">
    <location>
        <begin position="1"/>
        <end position="32"/>
    </location>
</feature>
<sequence length="104" mass="11482">MTGKGKVSWSTPVLRNESKSESPEAAGKVTRSPYIPDVHGVSRCTCRGESGGVMYWRRVFLSEVMIDPRQTTLVSRLCRDGLRHFEGNKKGSAGRLCCRHAALS</sequence>
<protein>
    <submittedName>
        <fullName evidence="2">Uncharacterized protein</fullName>
    </submittedName>
</protein>
<evidence type="ECO:0000313" key="3">
    <source>
        <dbReference type="Proteomes" id="UP001487740"/>
    </source>
</evidence>
<organism evidence="2 3">
    <name type="scientific">Scylla paramamosain</name>
    <name type="common">Mud crab</name>
    <dbReference type="NCBI Taxonomy" id="85552"/>
    <lineage>
        <taxon>Eukaryota</taxon>
        <taxon>Metazoa</taxon>
        <taxon>Ecdysozoa</taxon>
        <taxon>Arthropoda</taxon>
        <taxon>Crustacea</taxon>
        <taxon>Multicrustacea</taxon>
        <taxon>Malacostraca</taxon>
        <taxon>Eumalacostraca</taxon>
        <taxon>Eucarida</taxon>
        <taxon>Decapoda</taxon>
        <taxon>Pleocyemata</taxon>
        <taxon>Brachyura</taxon>
        <taxon>Eubrachyura</taxon>
        <taxon>Portunoidea</taxon>
        <taxon>Portunidae</taxon>
        <taxon>Portuninae</taxon>
        <taxon>Scylla</taxon>
    </lineage>
</organism>
<evidence type="ECO:0000256" key="1">
    <source>
        <dbReference type="SAM" id="MobiDB-lite"/>
    </source>
</evidence>
<dbReference type="EMBL" id="JARAKH010000031">
    <property type="protein sequence ID" value="KAK8385878.1"/>
    <property type="molecule type" value="Genomic_DNA"/>
</dbReference>